<name>A0A094QGY3_9ZZZZ</name>
<dbReference type="Gene3D" id="3.60.15.10">
    <property type="entry name" value="Ribonuclease Z/Hydroxyacylglutathione hydrolase-like"/>
    <property type="match status" value="1"/>
</dbReference>
<organism evidence="7">
    <name type="scientific">freshwater metagenome</name>
    <dbReference type="NCBI Taxonomy" id="449393"/>
    <lineage>
        <taxon>unclassified sequences</taxon>
        <taxon>metagenomes</taxon>
        <taxon>ecological metagenomes</taxon>
    </lineage>
</organism>
<keyword evidence="5" id="KW-0862">Zinc</keyword>
<evidence type="ECO:0000256" key="1">
    <source>
        <dbReference type="ARBA" id="ARBA00001947"/>
    </source>
</evidence>
<dbReference type="InterPro" id="IPR051013">
    <property type="entry name" value="MBL_superfamily_lactonases"/>
</dbReference>
<keyword evidence="4" id="KW-0378">Hydrolase</keyword>
<evidence type="ECO:0000259" key="6">
    <source>
        <dbReference type="SMART" id="SM00849"/>
    </source>
</evidence>
<protein>
    <submittedName>
        <fullName evidence="7">Metallo-beta-lactamase domain protein</fullName>
    </submittedName>
</protein>
<keyword evidence="3" id="KW-0479">Metal-binding</keyword>
<evidence type="ECO:0000256" key="2">
    <source>
        <dbReference type="ARBA" id="ARBA00007749"/>
    </source>
</evidence>
<evidence type="ECO:0000256" key="3">
    <source>
        <dbReference type="ARBA" id="ARBA00022723"/>
    </source>
</evidence>
<sequence length="254" mass="27899">MPLLSPGKLAGHPVSMAVLDFGLFTVHANGRIIGIPGFLIETSAGERILIDTGFPEKYAEDLQKASLEDNLGEFGEILELTYDNQPVAQLAKLGLTKDDIDYLIITHTHIDHVGNIDGFPGVPIIMGKAERELERPIYWRGKKPLEWPEAEYLLIDSDVEFGANFRILHVPGHTPGELSILLTLPNTGSILLTSDAISRESEISEGCLDATDPAQAIASAIRILDLAKEHGAYVIYGHGPEQWKELRKAPEIYN</sequence>
<dbReference type="InterPro" id="IPR001279">
    <property type="entry name" value="Metallo-B-lactamas"/>
</dbReference>
<dbReference type="InterPro" id="IPR036866">
    <property type="entry name" value="RibonucZ/Hydroxyglut_hydro"/>
</dbReference>
<comment type="cofactor">
    <cofactor evidence="1">
        <name>Zn(2+)</name>
        <dbReference type="ChEBI" id="CHEBI:29105"/>
    </cofactor>
</comment>
<dbReference type="SUPFAM" id="SSF56281">
    <property type="entry name" value="Metallo-hydrolase/oxidoreductase"/>
    <property type="match status" value="1"/>
</dbReference>
<comment type="caution">
    <text evidence="7">The sequence shown here is derived from an EMBL/GenBank/DDBJ whole genome shotgun (WGS) entry which is preliminary data.</text>
</comment>
<dbReference type="Pfam" id="PF00753">
    <property type="entry name" value="Lactamase_B"/>
    <property type="match status" value="1"/>
</dbReference>
<dbReference type="AlphaFoldDB" id="A0A094QGY3"/>
<evidence type="ECO:0000256" key="5">
    <source>
        <dbReference type="ARBA" id="ARBA00022833"/>
    </source>
</evidence>
<reference evidence="7" key="1">
    <citation type="submission" date="2014-06" db="EMBL/GenBank/DDBJ databases">
        <title>Key roles for freshwater Actinobacteria revealed by deep metagenomic sequencing.</title>
        <authorList>
            <person name="Ghai R."/>
            <person name="Mizuno C.M."/>
            <person name="Picazo A."/>
            <person name="Camacho A."/>
            <person name="Rodriguez-Valera F."/>
        </authorList>
    </citation>
    <scope>NUCLEOTIDE SEQUENCE</scope>
</reference>
<dbReference type="EMBL" id="JNSL01000004">
    <property type="protein sequence ID" value="KGA21574.1"/>
    <property type="molecule type" value="Genomic_DNA"/>
</dbReference>
<feature type="domain" description="Metallo-beta-lactamase" evidence="6">
    <location>
        <begin position="34"/>
        <end position="238"/>
    </location>
</feature>
<accession>A0A094QGY3</accession>
<dbReference type="PANTHER" id="PTHR42978:SF2">
    <property type="entry name" value="102 KBASES UNSTABLE REGION: FROM 1 TO 119443"/>
    <property type="match status" value="1"/>
</dbReference>
<dbReference type="SMART" id="SM00849">
    <property type="entry name" value="Lactamase_B"/>
    <property type="match status" value="1"/>
</dbReference>
<dbReference type="PANTHER" id="PTHR42978">
    <property type="entry name" value="QUORUM-QUENCHING LACTONASE YTNP-RELATED-RELATED"/>
    <property type="match status" value="1"/>
</dbReference>
<dbReference type="GO" id="GO:0046872">
    <property type="term" value="F:metal ion binding"/>
    <property type="evidence" value="ECO:0007669"/>
    <property type="project" value="UniProtKB-KW"/>
</dbReference>
<evidence type="ECO:0000313" key="7">
    <source>
        <dbReference type="EMBL" id="KGA21574.1"/>
    </source>
</evidence>
<dbReference type="CDD" id="cd07729">
    <property type="entry name" value="AHL_lactonase_MBL-fold"/>
    <property type="match status" value="1"/>
</dbReference>
<evidence type="ECO:0000256" key="4">
    <source>
        <dbReference type="ARBA" id="ARBA00022801"/>
    </source>
</evidence>
<comment type="similarity">
    <text evidence="2">Belongs to the metallo-beta-lactamase superfamily.</text>
</comment>
<dbReference type="GO" id="GO:0016787">
    <property type="term" value="F:hydrolase activity"/>
    <property type="evidence" value="ECO:0007669"/>
    <property type="project" value="UniProtKB-KW"/>
</dbReference>
<gene>
    <name evidence="7" type="ORF">GM51_1425</name>
</gene>
<proteinExistence type="inferred from homology"/>